<dbReference type="PANTHER" id="PTHR45908">
    <property type="entry name" value="PROTEIN CBG11750-RELATED"/>
    <property type="match status" value="1"/>
</dbReference>
<proteinExistence type="predicted"/>
<dbReference type="Proteomes" id="UP001203297">
    <property type="component" value="Unassembled WGS sequence"/>
</dbReference>
<accession>A0AAD4M649</accession>
<dbReference type="EMBL" id="WTXG01000016">
    <property type="protein sequence ID" value="KAI0301030.1"/>
    <property type="molecule type" value="Genomic_DNA"/>
</dbReference>
<dbReference type="SUPFAM" id="SSF53474">
    <property type="entry name" value="alpha/beta-Hydrolases"/>
    <property type="match status" value="1"/>
</dbReference>
<name>A0AAD4M649_9AGAM</name>
<gene>
    <name evidence="2" type="ORF">B0F90DRAFT_374849</name>
</gene>
<dbReference type="InterPro" id="IPR002921">
    <property type="entry name" value="Fungal_lipase-type"/>
</dbReference>
<dbReference type="GO" id="GO:0006629">
    <property type="term" value="P:lipid metabolic process"/>
    <property type="evidence" value="ECO:0007669"/>
    <property type="project" value="InterPro"/>
</dbReference>
<sequence length="145" mass="15871">MGSLSASQFRVTNGHSLGGSLAAIAALSIKSNFPWASVRLLTFGQPRTGDVEFANLLEVVVGRDNLFRAVHTWDGVPTMIPEYLGYRHHACEYWQFQEPPGVSMVYRCDGQEDPECSHSIPSTGINPAHGIYFGQVMIVDATVCL</sequence>
<keyword evidence="2" id="KW-0378">Hydrolase</keyword>
<evidence type="ECO:0000259" key="1">
    <source>
        <dbReference type="Pfam" id="PF01764"/>
    </source>
</evidence>
<evidence type="ECO:0000313" key="3">
    <source>
        <dbReference type="Proteomes" id="UP001203297"/>
    </source>
</evidence>
<dbReference type="GO" id="GO:0016787">
    <property type="term" value="F:hydrolase activity"/>
    <property type="evidence" value="ECO:0007669"/>
    <property type="project" value="UniProtKB-KW"/>
</dbReference>
<feature type="domain" description="Fungal lipase-type" evidence="1">
    <location>
        <begin position="11"/>
        <end position="82"/>
    </location>
</feature>
<reference evidence="2" key="1">
    <citation type="journal article" date="2022" name="New Phytol.">
        <title>Evolutionary transition to the ectomycorrhizal habit in the genomes of a hyperdiverse lineage of mushroom-forming fungi.</title>
        <authorList>
            <person name="Looney B."/>
            <person name="Miyauchi S."/>
            <person name="Morin E."/>
            <person name="Drula E."/>
            <person name="Courty P.E."/>
            <person name="Kohler A."/>
            <person name="Kuo A."/>
            <person name="LaButti K."/>
            <person name="Pangilinan J."/>
            <person name="Lipzen A."/>
            <person name="Riley R."/>
            <person name="Andreopoulos W."/>
            <person name="He G."/>
            <person name="Johnson J."/>
            <person name="Nolan M."/>
            <person name="Tritt A."/>
            <person name="Barry K.W."/>
            <person name="Grigoriev I.V."/>
            <person name="Nagy L.G."/>
            <person name="Hibbett D."/>
            <person name="Henrissat B."/>
            <person name="Matheny P.B."/>
            <person name="Labbe J."/>
            <person name="Martin F.M."/>
        </authorList>
    </citation>
    <scope>NUCLEOTIDE SEQUENCE</scope>
    <source>
        <strain evidence="2">BPL690</strain>
    </source>
</reference>
<dbReference type="Gene3D" id="3.40.50.1820">
    <property type="entry name" value="alpha/beta hydrolase"/>
    <property type="match status" value="1"/>
</dbReference>
<dbReference type="CDD" id="cd00741">
    <property type="entry name" value="Lipase"/>
    <property type="match status" value="1"/>
</dbReference>
<dbReference type="Pfam" id="PF01764">
    <property type="entry name" value="Lipase_3"/>
    <property type="match status" value="1"/>
</dbReference>
<organism evidence="2 3">
    <name type="scientific">Multifurca ochricompacta</name>
    <dbReference type="NCBI Taxonomy" id="376703"/>
    <lineage>
        <taxon>Eukaryota</taxon>
        <taxon>Fungi</taxon>
        <taxon>Dikarya</taxon>
        <taxon>Basidiomycota</taxon>
        <taxon>Agaricomycotina</taxon>
        <taxon>Agaricomycetes</taxon>
        <taxon>Russulales</taxon>
        <taxon>Russulaceae</taxon>
        <taxon>Multifurca</taxon>
    </lineage>
</organism>
<protein>
    <submittedName>
        <fullName evidence="2">Alpha/Beta hydrolase protein</fullName>
    </submittedName>
</protein>
<dbReference type="AlphaFoldDB" id="A0AAD4M649"/>
<comment type="caution">
    <text evidence="2">The sequence shown here is derived from an EMBL/GenBank/DDBJ whole genome shotgun (WGS) entry which is preliminary data.</text>
</comment>
<dbReference type="InterPro" id="IPR029058">
    <property type="entry name" value="AB_hydrolase_fold"/>
</dbReference>
<keyword evidence="3" id="KW-1185">Reference proteome</keyword>
<evidence type="ECO:0000313" key="2">
    <source>
        <dbReference type="EMBL" id="KAI0301030.1"/>
    </source>
</evidence>